<accession>A0A8X6P9B2</accession>
<dbReference type="AlphaFoldDB" id="A0A8X6P9B2"/>
<dbReference type="Proteomes" id="UP000887013">
    <property type="component" value="Unassembled WGS sequence"/>
</dbReference>
<organism evidence="1 2">
    <name type="scientific">Nephila pilipes</name>
    <name type="common">Giant wood spider</name>
    <name type="synonym">Nephila maculata</name>
    <dbReference type="NCBI Taxonomy" id="299642"/>
    <lineage>
        <taxon>Eukaryota</taxon>
        <taxon>Metazoa</taxon>
        <taxon>Ecdysozoa</taxon>
        <taxon>Arthropoda</taxon>
        <taxon>Chelicerata</taxon>
        <taxon>Arachnida</taxon>
        <taxon>Araneae</taxon>
        <taxon>Araneomorphae</taxon>
        <taxon>Entelegynae</taxon>
        <taxon>Araneoidea</taxon>
        <taxon>Nephilidae</taxon>
        <taxon>Nephila</taxon>
    </lineage>
</organism>
<reference evidence="1" key="1">
    <citation type="submission" date="2020-08" db="EMBL/GenBank/DDBJ databases">
        <title>Multicomponent nature underlies the extraordinary mechanical properties of spider dragline silk.</title>
        <authorList>
            <person name="Kono N."/>
            <person name="Nakamura H."/>
            <person name="Mori M."/>
            <person name="Yoshida Y."/>
            <person name="Ohtoshi R."/>
            <person name="Malay A.D."/>
            <person name="Moran D.A.P."/>
            <person name="Tomita M."/>
            <person name="Numata K."/>
            <person name="Arakawa K."/>
        </authorList>
    </citation>
    <scope>NUCLEOTIDE SEQUENCE</scope>
</reference>
<comment type="caution">
    <text evidence="1">The sequence shown here is derived from an EMBL/GenBank/DDBJ whole genome shotgun (WGS) entry which is preliminary data.</text>
</comment>
<protein>
    <submittedName>
        <fullName evidence="1">Uncharacterized protein</fullName>
    </submittedName>
</protein>
<evidence type="ECO:0000313" key="1">
    <source>
        <dbReference type="EMBL" id="GFT58744.1"/>
    </source>
</evidence>
<gene>
    <name evidence="1" type="ORF">NPIL_115811</name>
</gene>
<sequence>MGGIVGKEENMDGMMSWRAAQSAEKIGLSAHQEAETGVTSFGRRNQYVETGGHGNGLNKNISALPEVLVYVTHKNSAYSTTITTNSTNYTYITSETKVQSGSNSCSNTPLPQSLLAHPFTPPFGPNPKYGAFAPAPAAAPAPALPVFPQNP</sequence>
<evidence type="ECO:0000313" key="2">
    <source>
        <dbReference type="Proteomes" id="UP000887013"/>
    </source>
</evidence>
<dbReference type="EMBL" id="BMAW01113775">
    <property type="protein sequence ID" value="GFT58744.1"/>
    <property type="molecule type" value="Genomic_DNA"/>
</dbReference>
<proteinExistence type="predicted"/>
<keyword evidence="2" id="KW-1185">Reference proteome</keyword>
<name>A0A8X6P9B2_NEPPI</name>